<evidence type="ECO:0000313" key="2">
    <source>
        <dbReference type="Proteomes" id="UP000195868"/>
    </source>
</evidence>
<dbReference type="RefSeq" id="WP_087215735.1">
    <property type="nucleotide sequence ID" value="NZ_NFHN01000041.1"/>
</dbReference>
<reference evidence="2" key="1">
    <citation type="submission" date="2017-04" db="EMBL/GenBank/DDBJ databases">
        <title>Function of individual gut microbiota members based on whole genome sequencing of pure cultures obtained from chicken caecum.</title>
        <authorList>
            <person name="Medvecky M."/>
            <person name="Cejkova D."/>
            <person name="Polansky O."/>
            <person name="Karasova D."/>
            <person name="Kubasova T."/>
            <person name="Cizek A."/>
            <person name="Rychlik I."/>
        </authorList>
    </citation>
    <scope>NUCLEOTIDE SEQUENCE [LARGE SCALE GENOMIC DNA]</scope>
    <source>
        <strain evidence="2">An71</strain>
    </source>
</reference>
<dbReference type="InterPro" id="IPR011202">
    <property type="entry name" value="UCP014677"/>
</dbReference>
<gene>
    <name evidence="1" type="ORF">B5G22_08955</name>
</gene>
<organism evidence="1 2">
    <name type="scientific">Limosilactobacillus reuteri</name>
    <name type="common">Lactobacillus reuteri</name>
    <dbReference type="NCBI Taxonomy" id="1598"/>
    <lineage>
        <taxon>Bacteria</taxon>
        <taxon>Bacillati</taxon>
        <taxon>Bacillota</taxon>
        <taxon>Bacilli</taxon>
        <taxon>Lactobacillales</taxon>
        <taxon>Lactobacillaceae</taxon>
        <taxon>Limosilactobacillus</taxon>
    </lineage>
</organism>
<dbReference type="AlphaFoldDB" id="A0A1Y4NTF6"/>
<comment type="caution">
    <text evidence="1">The sequence shown here is derived from an EMBL/GenBank/DDBJ whole genome shotgun (WGS) entry which is preliminary data.</text>
</comment>
<dbReference type="EMBL" id="NFHN01000041">
    <property type="protein sequence ID" value="OUN45189.1"/>
    <property type="molecule type" value="Genomic_DNA"/>
</dbReference>
<dbReference type="Proteomes" id="UP000195868">
    <property type="component" value="Unassembled WGS sequence"/>
</dbReference>
<sequence>MSEQFFDNLIHENEFPVIFIGSGITQRYFKGAPTWDHLLQSLWQETNQNKSYFSAFHQLRKKYNDPFNIYTELATQIEEKYDDAFYSGVTKLPNLTPEEAHAQQISPFRTRIANVFERLELKDKSDSKELKLFKSMLSKARLIVTTNYDSFIEDELNKAINIKVGNKGLFSNGTELGELYKIHGSITDPNSIVITTGDYQKLERTSAIINAKILSKLTESPILFLGYSLTDKNVQSLLKDLADNMPFSVDEAARRIGVVQYKQGKKDIEESISDTNYGVHYTSISTDNFLEIYQKVSQINQGATPVEIAKYQSMIKQIITTRGKNGELKHVLTSVGDLQNLPEKLKNQDIVVALGDSKYIYKFPDYVDYVKDYYLRPDNMSEDIAIRFILNTSPQSTLPISKYLHKGMKLDEKDREKLNKRLDKFQSLSKLQESTPIPKMHLTRLDSELNQSDSAISFLNSKDGIKPKIKMAFLIHNINNIDAKNLVKYLLTHENDVFLKDTNTRKFLMAYSLMTEKIYKRI</sequence>
<accession>A0A1Y4NTF6</accession>
<dbReference type="Pfam" id="PF13289">
    <property type="entry name" value="SIR2_2"/>
    <property type="match status" value="1"/>
</dbReference>
<proteinExistence type="predicted"/>
<name>A0A1Y4NTF6_LIMRT</name>
<evidence type="ECO:0000313" key="1">
    <source>
        <dbReference type="EMBL" id="OUN45189.1"/>
    </source>
</evidence>
<dbReference type="PIRSF" id="PIRSF014677">
    <property type="entry name" value="UCP014677"/>
    <property type="match status" value="1"/>
</dbReference>
<protein>
    <submittedName>
        <fullName evidence="1">Uncharacterized protein</fullName>
    </submittedName>
</protein>